<feature type="compositionally biased region" description="Acidic residues" evidence="2">
    <location>
        <begin position="78"/>
        <end position="96"/>
    </location>
</feature>
<dbReference type="Proteomes" id="UP000823388">
    <property type="component" value="Chromosome 3K"/>
</dbReference>
<feature type="region of interest" description="Disordered" evidence="2">
    <location>
        <begin position="407"/>
        <end position="468"/>
    </location>
</feature>
<feature type="compositionally biased region" description="Basic and acidic residues" evidence="2">
    <location>
        <begin position="191"/>
        <end position="204"/>
    </location>
</feature>
<feature type="compositionally biased region" description="Polar residues" evidence="2">
    <location>
        <begin position="446"/>
        <end position="467"/>
    </location>
</feature>
<organism evidence="3 4">
    <name type="scientific">Panicum virgatum</name>
    <name type="common">Blackwell switchgrass</name>
    <dbReference type="NCBI Taxonomy" id="38727"/>
    <lineage>
        <taxon>Eukaryota</taxon>
        <taxon>Viridiplantae</taxon>
        <taxon>Streptophyta</taxon>
        <taxon>Embryophyta</taxon>
        <taxon>Tracheophyta</taxon>
        <taxon>Spermatophyta</taxon>
        <taxon>Magnoliopsida</taxon>
        <taxon>Liliopsida</taxon>
        <taxon>Poales</taxon>
        <taxon>Poaceae</taxon>
        <taxon>PACMAD clade</taxon>
        <taxon>Panicoideae</taxon>
        <taxon>Panicodae</taxon>
        <taxon>Paniceae</taxon>
        <taxon>Panicinae</taxon>
        <taxon>Panicum</taxon>
        <taxon>Panicum sect. Hiantes</taxon>
    </lineage>
</organism>
<protein>
    <submittedName>
        <fullName evidence="3">Uncharacterized protein</fullName>
    </submittedName>
</protein>
<feature type="coiled-coil region" evidence="1">
    <location>
        <begin position="25"/>
        <end position="62"/>
    </location>
</feature>
<dbReference type="PANTHER" id="PTHR33701">
    <property type="entry name" value="TRANSMEMBRANE PROTEIN"/>
    <property type="match status" value="1"/>
</dbReference>
<feature type="region of interest" description="Disordered" evidence="2">
    <location>
        <begin position="74"/>
        <end position="249"/>
    </location>
</feature>
<proteinExistence type="predicted"/>
<feature type="compositionally biased region" description="Low complexity" evidence="2">
    <location>
        <begin position="116"/>
        <end position="126"/>
    </location>
</feature>
<evidence type="ECO:0000313" key="3">
    <source>
        <dbReference type="EMBL" id="KAG2627172.1"/>
    </source>
</evidence>
<evidence type="ECO:0000256" key="1">
    <source>
        <dbReference type="SAM" id="Coils"/>
    </source>
</evidence>
<keyword evidence="4" id="KW-1185">Reference proteome</keyword>
<evidence type="ECO:0000313" key="4">
    <source>
        <dbReference type="Proteomes" id="UP000823388"/>
    </source>
</evidence>
<keyword evidence="1" id="KW-0175">Coiled coil</keyword>
<dbReference type="PANTHER" id="PTHR33701:SF7">
    <property type="entry name" value="OS05G0446500 PROTEIN"/>
    <property type="match status" value="1"/>
</dbReference>
<feature type="compositionally biased region" description="Basic residues" evidence="2">
    <location>
        <begin position="151"/>
        <end position="164"/>
    </location>
</feature>
<reference evidence="3" key="1">
    <citation type="submission" date="2020-05" db="EMBL/GenBank/DDBJ databases">
        <title>WGS assembly of Panicum virgatum.</title>
        <authorList>
            <person name="Lovell J.T."/>
            <person name="Jenkins J."/>
            <person name="Shu S."/>
            <person name="Juenger T.E."/>
            <person name="Schmutz J."/>
        </authorList>
    </citation>
    <scope>NUCLEOTIDE SEQUENCE</scope>
    <source>
        <strain evidence="3">AP13</strain>
    </source>
</reference>
<name>A0A8T0US37_PANVG</name>
<dbReference type="EMBL" id="CM029041">
    <property type="protein sequence ID" value="KAG2627172.1"/>
    <property type="molecule type" value="Genomic_DNA"/>
</dbReference>
<dbReference type="AlphaFoldDB" id="A0A8T0US37"/>
<sequence>MAADATTAMTIDFLRARLLSERSISRAAKERADQLARRVAELEEQLRAVTAQRRKAERAAAEVLAILDSQGFGRLSDAADDSGTEDEVDAGDPDAAEGDRGGGNAAEDALSGSELGAQTAAAQAGGLSWKGRAAASHDCERRRPTQQQKGRQLRQRHGHGHRRGYLYSRAADPSPKYHPGQSCRKIKRKELRSQTEGEEGKHIVAESTEDGQERSDCTVCTDEQPDFDGEVSQDVRGSSGNRGLDDEGDQFAMVYEKDGEMERVLEKQAELIGQYEAEENAQREWERKFSESRDSTADNVNLNNKLNQAENACGRRETAQIVDKEMVCEHARSSEDNLHVINNPAEYLQKGSVSELPQNAAKVGVIEQCKTDVSDHDFVASTVTVASHNSELQVRKDVLTTKSYLGGNGNNLGKSVPPPQGSCGSILNARYDKDQGDGNSDSGSSYHVNARSSEHYTSSVGSPLNDTPKSEISEWSSSCFHNHTDNQLDTQIRQPSSNDVGGVLEALQRARISLRAKLCRPSPPSQNIMALPAPDDLLVNNMQLSLSRSNPPSQGVLALPEPAGYFNRLPPHDDVKVPVGPAGLFRLPTDSFPRNETGLSDGYCSRSCLTVANQHHISSSYPASHIMSTPSFLQYGSELSPDLYHDPHSSMLLSMPTSGGCNITAGFQNGEGFFSP</sequence>
<evidence type="ECO:0000256" key="2">
    <source>
        <dbReference type="SAM" id="MobiDB-lite"/>
    </source>
</evidence>
<accession>A0A8T0US37</accession>
<comment type="caution">
    <text evidence="3">The sequence shown here is derived from an EMBL/GenBank/DDBJ whole genome shotgun (WGS) entry which is preliminary data.</text>
</comment>
<gene>
    <name evidence="3" type="ORF">PVAP13_3KG227858</name>
</gene>